<name>A0AA96WU86_LEPBY</name>
<proteinExistence type="predicted"/>
<dbReference type="RefSeq" id="WP_316427018.1">
    <property type="nucleotide sequence ID" value="NZ_CP130144.1"/>
</dbReference>
<reference evidence="1" key="2">
    <citation type="submission" date="2023-07" db="EMBL/GenBank/DDBJ databases">
        <authorList>
            <person name="Bai X.-H."/>
            <person name="Wang H.-H."/>
            <person name="Wang J."/>
            <person name="Ma M.-Y."/>
            <person name="Hu H.-H."/>
            <person name="Song Z.-L."/>
            <person name="Ma H.-G."/>
            <person name="Fan Y."/>
            <person name="Du C.-Y."/>
            <person name="Xu J.-C."/>
        </authorList>
    </citation>
    <scope>NUCLEOTIDE SEQUENCE</scope>
    <source>
        <strain evidence="1">CZ1</strain>
    </source>
</reference>
<gene>
    <name evidence="1" type="ORF">Q2T42_26290</name>
</gene>
<evidence type="ECO:0000313" key="1">
    <source>
        <dbReference type="EMBL" id="WNZ45303.1"/>
    </source>
</evidence>
<reference evidence="1" key="1">
    <citation type="journal article" date="2023" name="Plants (Basel)">
        <title>Genomic Analysis of Leptolyngbya boryana CZ1 Reveals Efficient Carbon Fixation Modules.</title>
        <authorList>
            <person name="Bai X."/>
            <person name="Wang H."/>
            <person name="Cheng W."/>
            <person name="Wang J."/>
            <person name="Ma M."/>
            <person name="Hu H."/>
            <person name="Song Z."/>
            <person name="Ma H."/>
            <person name="Fan Y."/>
            <person name="Du C."/>
            <person name="Xu J."/>
        </authorList>
    </citation>
    <scope>NUCLEOTIDE SEQUENCE</scope>
    <source>
        <strain evidence="1">CZ1</strain>
    </source>
</reference>
<sequence length="256" mass="28493">MRHLSFVCFLSCFEIAGCNAAQIDAKVTPTQATAQPSKSLNIQINAQVEESPKPEANQIAEGRYWLGGTGQALEVQGEYFRYETEGGTQPWRSLSELQAVKTEVVFDGKLYWCLSTMQPKSEAATCSKEGWVTQESSSIPVESSGEPSRKINLNLGIYNVGSTYIQIAAKGDRQCLHIFSMRGWRVGSITPDDQREGVYRVQGWDNIRLSQPDPETLLIDAVAYQANHQFSQEIDENLQQCLDSDAPFERTGQGRT</sequence>
<protein>
    <submittedName>
        <fullName evidence="1">Uncharacterized protein</fullName>
    </submittedName>
</protein>
<organism evidence="1">
    <name type="scientific">Leptolyngbya boryana CZ1</name>
    <dbReference type="NCBI Taxonomy" id="3060204"/>
    <lineage>
        <taxon>Bacteria</taxon>
        <taxon>Bacillati</taxon>
        <taxon>Cyanobacteriota</taxon>
        <taxon>Cyanophyceae</taxon>
        <taxon>Leptolyngbyales</taxon>
        <taxon>Leptolyngbyaceae</taxon>
        <taxon>Leptolyngbya group</taxon>
        <taxon>Leptolyngbya</taxon>
    </lineage>
</organism>
<accession>A0AA96WU86</accession>
<dbReference type="EMBL" id="CP130144">
    <property type="protein sequence ID" value="WNZ45303.1"/>
    <property type="molecule type" value="Genomic_DNA"/>
</dbReference>
<dbReference type="AlphaFoldDB" id="A0AA96WU86"/>